<dbReference type="GO" id="GO:0006303">
    <property type="term" value="P:double-strand break repair via nonhomologous end joining"/>
    <property type="evidence" value="ECO:0007669"/>
    <property type="project" value="EnsemblFungi"/>
</dbReference>
<dbReference type="Pfam" id="PF23250">
    <property type="entry name" value="zf_DPOE_2"/>
    <property type="match status" value="1"/>
</dbReference>
<evidence type="ECO:0000313" key="19">
    <source>
        <dbReference type="EMBL" id="ANB11162.1"/>
    </source>
</evidence>
<dbReference type="GO" id="GO:0003887">
    <property type="term" value="F:DNA-directed DNA polymerase activity"/>
    <property type="evidence" value="ECO:0007669"/>
    <property type="project" value="UniProtKB-KW"/>
</dbReference>
<keyword evidence="11 17" id="KW-0239">DNA-directed DNA polymerase</keyword>
<comment type="subcellular location">
    <subcellularLocation>
        <location evidence="2 17">Nucleus</location>
    </subcellularLocation>
</comment>
<dbReference type="InterPro" id="IPR029703">
    <property type="entry name" value="POL2"/>
</dbReference>
<evidence type="ECO:0000256" key="13">
    <source>
        <dbReference type="ARBA" id="ARBA00023014"/>
    </source>
</evidence>
<evidence type="ECO:0000313" key="20">
    <source>
        <dbReference type="Proteomes" id="UP000189580"/>
    </source>
</evidence>
<keyword evidence="15 17" id="KW-0539">Nucleus</keyword>
<dbReference type="InterPro" id="IPR036397">
    <property type="entry name" value="RNaseH_sf"/>
</dbReference>
<dbReference type="SUPFAM" id="SSF53098">
    <property type="entry name" value="Ribonuclease H-like"/>
    <property type="match status" value="1"/>
</dbReference>
<dbReference type="Pfam" id="PF22912">
    <property type="entry name" value="zf-DPOE"/>
    <property type="match status" value="1"/>
</dbReference>
<evidence type="ECO:0000256" key="5">
    <source>
        <dbReference type="ARBA" id="ARBA00022679"/>
    </source>
</evidence>
<dbReference type="PANTHER" id="PTHR10670">
    <property type="entry name" value="DNA POLYMERASE EPSILON CATALYTIC SUBUNIT A"/>
    <property type="match status" value="1"/>
</dbReference>
<dbReference type="GO" id="GO:0007064">
    <property type="term" value="P:mitotic sister chromatid cohesion"/>
    <property type="evidence" value="ECO:0007669"/>
    <property type="project" value="EnsemblFungi"/>
</dbReference>
<keyword evidence="10 17" id="KW-0862">Zinc</keyword>
<dbReference type="InterPro" id="IPR043502">
    <property type="entry name" value="DNA/RNA_pol_sf"/>
</dbReference>
<evidence type="ECO:0000256" key="7">
    <source>
        <dbReference type="ARBA" id="ARBA00022705"/>
    </source>
</evidence>
<dbReference type="SMART" id="SM01159">
    <property type="entry name" value="DUF1744"/>
    <property type="match status" value="1"/>
</dbReference>
<dbReference type="Gene3D" id="3.90.1600.10">
    <property type="entry name" value="Palm domain of DNA polymerase"/>
    <property type="match status" value="1"/>
</dbReference>
<dbReference type="GO" id="GO:0006297">
    <property type="term" value="P:nucleotide-excision repair, DNA gap filling"/>
    <property type="evidence" value="ECO:0007669"/>
    <property type="project" value="EnsemblFungi"/>
</dbReference>
<reference evidence="19 20" key="1">
    <citation type="submission" date="2016-02" db="EMBL/GenBank/DDBJ databases">
        <title>Complete genome sequence and transcriptome regulation of the pentose utilising yeast Sugiyamaella lignohabitans.</title>
        <authorList>
            <person name="Bellasio M."/>
            <person name="Peymann A."/>
            <person name="Valli M."/>
            <person name="Sipitzky M."/>
            <person name="Graf A."/>
            <person name="Sauer M."/>
            <person name="Marx H."/>
            <person name="Mattanovich D."/>
        </authorList>
    </citation>
    <scope>NUCLEOTIDE SEQUENCE [LARGE SCALE GENOMIC DNA]</scope>
    <source>
        <strain evidence="19 20">CBS 10342</strain>
    </source>
</reference>
<dbReference type="Gene3D" id="3.30.420.10">
    <property type="entry name" value="Ribonuclease H-like superfamily/Ribonuclease H"/>
    <property type="match status" value="1"/>
</dbReference>
<dbReference type="InterPro" id="IPR013697">
    <property type="entry name" value="DNA_pol_e_suA_C"/>
</dbReference>
<keyword evidence="9 17" id="KW-0863">Zinc-finger</keyword>
<gene>
    <name evidence="19" type="primary">POL2</name>
    <name evidence="19" type="ORF">AWJ20_3963</name>
</gene>
<dbReference type="GO" id="GO:0000166">
    <property type="term" value="F:nucleotide binding"/>
    <property type="evidence" value="ECO:0007669"/>
    <property type="project" value="InterPro"/>
</dbReference>
<dbReference type="InterPro" id="IPR023211">
    <property type="entry name" value="DNA_pol_palm_dom_sf"/>
</dbReference>
<evidence type="ECO:0000256" key="11">
    <source>
        <dbReference type="ARBA" id="ARBA00022932"/>
    </source>
</evidence>
<dbReference type="GO" id="GO:0006287">
    <property type="term" value="P:base-excision repair, gap-filling"/>
    <property type="evidence" value="ECO:0007669"/>
    <property type="project" value="TreeGrafter"/>
</dbReference>
<dbReference type="EMBL" id="CP014500">
    <property type="protein sequence ID" value="ANB11162.1"/>
    <property type="molecule type" value="Genomic_DNA"/>
</dbReference>
<comment type="similarity">
    <text evidence="3 17">Belongs to the DNA polymerase type-B family.</text>
</comment>
<dbReference type="OrthoDB" id="10060449at2759"/>
<comment type="function">
    <text evidence="17">DNA polymerase II participates in chromosomal DNA replication.</text>
</comment>
<evidence type="ECO:0000256" key="10">
    <source>
        <dbReference type="ARBA" id="ARBA00022833"/>
    </source>
</evidence>
<protein>
    <recommendedName>
        <fullName evidence="17">DNA polymerase epsilon catalytic subunit</fullName>
        <ecNumber evidence="17">2.7.7.7</ecNumber>
    </recommendedName>
</protein>
<dbReference type="Pfam" id="PF03104">
    <property type="entry name" value="DNA_pol_B_exo1"/>
    <property type="match status" value="1"/>
</dbReference>
<dbReference type="RefSeq" id="XP_018733639.1">
    <property type="nucleotide sequence ID" value="XM_018881005.1"/>
</dbReference>
<dbReference type="InterPro" id="IPR055191">
    <property type="entry name" value="POL2_thumb"/>
</dbReference>
<evidence type="ECO:0000256" key="14">
    <source>
        <dbReference type="ARBA" id="ARBA00023125"/>
    </source>
</evidence>
<dbReference type="GeneID" id="30036042"/>
<dbReference type="FunFam" id="1.10.132.60:FF:000002">
    <property type="entry name" value="DNA polymerase epsilon catalytic subunit"/>
    <property type="match status" value="1"/>
</dbReference>
<comment type="cofactor">
    <cofactor evidence="1 17">
        <name>[4Fe-4S] cluster</name>
        <dbReference type="ChEBI" id="CHEBI:49883"/>
    </cofactor>
</comment>
<dbReference type="CDD" id="cd05535">
    <property type="entry name" value="POLBc_epsilon"/>
    <property type="match status" value="1"/>
</dbReference>
<keyword evidence="7 17" id="KW-0235">DNA replication</keyword>
<keyword evidence="13 17" id="KW-0411">Iron-sulfur</keyword>
<dbReference type="FunFam" id="3.30.420.10:FF:000010">
    <property type="entry name" value="DNA polymerase epsilon catalytic subunit"/>
    <property type="match status" value="1"/>
</dbReference>
<feature type="domain" description="DNA polymerase epsilon catalytic subunit A C-terminal" evidence="18">
    <location>
        <begin position="1240"/>
        <end position="1625"/>
    </location>
</feature>
<dbReference type="InterPro" id="IPR006172">
    <property type="entry name" value="DNA-dir_DNA_pol_B"/>
</dbReference>
<dbReference type="GO" id="GO:0031573">
    <property type="term" value="P:mitotic intra-S DNA damage checkpoint signaling"/>
    <property type="evidence" value="ECO:0007669"/>
    <property type="project" value="EnsemblFungi"/>
</dbReference>
<keyword evidence="6 17" id="KW-0548">Nucleotidyltransferase</keyword>
<dbReference type="GO" id="GO:0051539">
    <property type="term" value="F:4 iron, 4 sulfur cluster binding"/>
    <property type="evidence" value="ECO:0007669"/>
    <property type="project" value="UniProtKB-KW"/>
</dbReference>
<dbReference type="GO" id="GO:0008310">
    <property type="term" value="F:single-stranded DNA 3'-5' DNA exonuclease activity"/>
    <property type="evidence" value="ECO:0007669"/>
    <property type="project" value="EnsemblFungi"/>
</dbReference>
<evidence type="ECO:0000256" key="8">
    <source>
        <dbReference type="ARBA" id="ARBA00022723"/>
    </source>
</evidence>
<evidence type="ECO:0000256" key="16">
    <source>
        <dbReference type="ARBA" id="ARBA00049244"/>
    </source>
</evidence>
<comment type="catalytic activity">
    <reaction evidence="16 17">
        <text>DNA(n) + a 2'-deoxyribonucleoside 5'-triphosphate = DNA(n+1) + diphosphate</text>
        <dbReference type="Rhea" id="RHEA:22508"/>
        <dbReference type="Rhea" id="RHEA-COMP:17339"/>
        <dbReference type="Rhea" id="RHEA-COMP:17340"/>
        <dbReference type="ChEBI" id="CHEBI:33019"/>
        <dbReference type="ChEBI" id="CHEBI:61560"/>
        <dbReference type="ChEBI" id="CHEBI:173112"/>
        <dbReference type="EC" id="2.7.7.7"/>
    </reaction>
</comment>
<dbReference type="GO" id="GO:0003697">
    <property type="term" value="F:single-stranded DNA binding"/>
    <property type="evidence" value="ECO:0007669"/>
    <property type="project" value="EnsemblFungi"/>
</dbReference>
<dbReference type="GO" id="GO:0008270">
    <property type="term" value="F:zinc ion binding"/>
    <property type="evidence" value="ECO:0007669"/>
    <property type="project" value="UniProtKB-KW"/>
</dbReference>
<dbReference type="Gene3D" id="1.10.132.60">
    <property type="entry name" value="DNA polymerase family B, C-terminal domain"/>
    <property type="match status" value="1"/>
</dbReference>
<evidence type="ECO:0000256" key="3">
    <source>
        <dbReference type="ARBA" id="ARBA00005755"/>
    </source>
</evidence>
<dbReference type="GO" id="GO:0045004">
    <property type="term" value="P:DNA replication proofreading"/>
    <property type="evidence" value="ECO:0007669"/>
    <property type="project" value="EnsemblFungi"/>
</dbReference>
<dbReference type="PANTHER" id="PTHR10670:SF0">
    <property type="entry name" value="DNA POLYMERASE EPSILON CATALYTIC SUBUNIT A"/>
    <property type="match status" value="1"/>
</dbReference>
<proteinExistence type="inferred from homology"/>
<name>A0A167C349_9ASCO</name>
<dbReference type="InterPro" id="IPR006133">
    <property type="entry name" value="DNA-dir_DNA_pol_B_exonuc"/>
</dbReference>
<organism evidence="19 20">
    <name type="scientific">Sugiyamaella lignohabitans</name>
    <dbReference type="NCBI Taxonomy" id="796027"/>
    <lineage>
        <taxon>Eukaryota</taxon>
        <taxon>Fungi</taxon>
        <taxon>Dikarya</taxon>
        <taxon>Ascomycota</taxon>
        <taxon>Saccharomycotina</taxon>
        <taxon>Dipodascomycetes</taxon>
        <taxon>Dipodascales</taxon>
        <taxon>Trichomonascaceae</taxon>
        <taxon>Sugiyamaella</taxon>
    </lineage>
</organism>
<dbReference type="InterPro" id="IPR054475">
    <property type="entry name" value="Znf-DPOE"/>
</dbReference>
<dbReference type="SMART" id="SM00486">
    <property type="entry name" value="POLBc"/>
    <property type="match status" value="1"/>
</dbReference>
<evidence type="ECO:0000256" key="15">
    <source>
        <dbReference type="ARBA" id="ARBA00023242"/>
    </source>
</evidence>
<evidence type="ECO:0000256" key="1">
    <source>
        <dbReference type="ARBA" id="ARBA00001966"/>
    </source>
</evidence>
<dbReference type="GO" id="GO:0003690">
    <property type="term" value="F:double-stranded DNA binding"/>
    <property type="evidence" value="ECO:0007669"/>
    <property type="project" value="EnsemblFungi"/>
</dbReference>
<accession>A0A167C349</accession>
<dbReference type="Proteomes" id="UP000189580">
    <property type="component" value="Chromosome c"/>
</dbReference>
<dbReference type="InterPro" id="IPR042087">
    <property type="entry name" value="DNA_pol_B_thumb"/>
</dbReference>
<dbReference type="GO" id="GO:0043596">
    <property type="term" value="C:nuclear replication fork"/>
    <property type="evidence" value="ECO:0007669"/>
    <property type="project" value="EnsemblFungi"/>
</dbReference>
<dbReference type="GO" id="GO:0042276">
    <property type="term" value="P:error-prone translesion synthesis"/>
    <property type="evidence" value="ECO:0007669"/>
    <property type="project" value="EnsemblFungi"/>
</dbReference>
<dbReference type="GO" id="GO:0033314">
    <property type="term" value="P:mitotic DNA replication checkpoint signaling"/>
    <property type="evidence" value="ECO:0007669"/>
    <property type="project" value="EnsemblFungi"/>
</dbReference>
<evidence type="ECO:0000259" key="18">
    <source>
        <dbReference type="SMART" id="SM01159"/>
    </source>
</evidence>
<dbReference type="GO" id="GO:0035822">
    <property type="term" value="P:gene conversion"/>
    <property type="evidence" value="ECO:0007669"/>
    <property type="project" value="EnsemblFungi"/>
</dbReference>
<dbReference type="InterPro" id="IPR012337">
    <property type="entry name" value="RNaseH-like_sf"/>
</dbReference>
<keyword evidence="4 17" id="KW-0004">4Fe-4S</keyword>
<dbReference type="CDD" id="cd05779">
    <property type="entry name" value="DNA_polB_epsilon_exo"/>
    <property type="match status" value="1"/>
</dbReference>
<evidence type="ECO:0000256" key="4">
    <source>
        <dbReference type="ARBA" id="ARBA00022485"/>
    </source>
</evidence>
<dbReference type="Pfam" id="PF08490">
    <property type="entry name" value="DUF1744"/>
    <property type="match status" value="1"/>
</dbReference>
<keyword evidence="20" id="KW-1185">Reference proteome</keyword>
<keyword evidence="12 17" id="KW-0408">Iron</keyword>
<dbReference type="EC" id="2.7.7.7" evidence="17"/>
<keyword evidence="8 17" id="KW-0479">Metal-binding</keyword>
<evidence type="ECO:0000256" key="9">
    <source>
        <dbReference type="ARBA" id="ARBA00022771"/>
    </source>
</evidence>
<dbReference type="GO" id="GO:0006272">
    <property type="term" value="P:leading strand elongation"/>
    <property type="evidence" value="ECO:0007669"/>
    <property type="project" value="EnsemblFungi"/>
</dbReference>
<dbReference type="Pfam" id="PF22634">
    <property type="entry name" value="POL2_thumb"/>
    <property type="match status" value="1"/>
</dbReference>
<dbReference type="FunFam" id="3.90.1600.10:FF:000006">
    <property type="entry name" value="DNA polymerase epsilon catalytic subunit"/>
    <property type="match status" value="1"/>
</dbReference>
<dbReference type="SUPFAM" id="SSF56672">
    <property type="entry name" value="DNA/RNA polymerases"/>
    <property type="match status" value="1"/>
</dbReference>
<dbReference type="GO" id="GO:0008622">
    <property type="term" value="C:epsilon DNA polymerase complex"/>
    <property type="evidence" value="ECO:0007669"/>
    <property type="project" value="EnsemblFungi"/>
</dbReference>
<evidence type="ECO:0000256" key="6">
    <source>
        <dbReference type="ARBA" id="ARBA00022695"/>
    </source>
</evidence>
<sequence length="1947" mass="222555">MAYDIETTKAPLKFPDSAVDKIMMISYMIDGEGFLITNREIVSKDIEDFEYTPKPEYKGVFTIFNEETEKELLVRFFDHIKEEKPTVIATFNGDFFDWPFVEARAAFHGIDMYQEIGFQKDAEEEYKSTHCVHMDCFRWVKRDSYLPQGSQGLKAVTTAKLGYNPIEVDPEMMTPYAIEQPQVMAEYSVSDAVATYYLYMKYVHPFIFSLCTIIPLNPDEVLRKGTGTLCEMLLMVQAYKNGILLPHKHKDPAERFYDGHLIESETYVGGHVESLEAGVFRSDIPTDFNIDTTAIDELLKDLDSALNFTIEVEAKKKVSDITNYDEVKADVTAALIKLKTDPKRHERPSIYHVDVASMYPNIMTTNRLQPDSMISEEDCASCDFNRPGKTCDRRLPWAWRGEFFPTKKDEYLMIRNSLQNERFPGRFPDSPSRDFKDLSSTEQAAAIKKRITEYSKKVYHKVKVTETIEREAIICQRENPFYVNTVRDFRDRRYEFKGLQKVWKRKVDDIPASDVSGREEAKKMIVLYDSLQLAHKVILNSFYGYVMRKGSRWYSMEMAGVTCLTGATIIQMARSLVERIGRPLELDTDGIWCILPKTFPEDFTFNLTDGKKLPISYPCVMLNHLVHAKFTNHQYQILEDSTTLRYKTISDNSIFFEVDGPYKAMILPTSKEEDKNLKKRYAVFNPDGSLAELKGFEVKRRGELRLIKAFQSQVFSVFLKGTTLTECYAEVGKVANSWLDILDSKGKTLEEDDLIDLISENRSMSKTLQEYEGMKSTSICTARRLAEFLGSQMVKDKGLACKYIISKKPLGAAITDRAVPVAIFSAETSVKSHYLKKWLKDPGLDDYDPRSILDWDYYRERLASTIQKMVTIPAALQQVSNPVSRIQHPDWLLKRISTKNDKLKQKKLSSFFSTGSKPMTDASNKVNQLSGSILNNDRIHDIEDLTLGDARVTTAKIGKVAMKRKGNNSEAQSVALQEQFVSLSLEMPSPEEDYGEWLRYHKKKWAIQKQSRQNRQHLFGDSSRKIGVSGLIMQQTETAYSNSWQFLQFCPSEKGGEARAFVYINDKIQTIRINVGRRLYVNFRRATPSVYELPNCKVEKVNHTLPNGRTSDHLYRLHMSESAYETEMAKADSVLKHANIEGIYESQLGAEDRSLLELGCTTILDNSKPGLLGAGLEKGFSLEWLKPYNEVYLLNSKLNYLFLCHLVSHELQVFALVPSWSSQAFVFVLRPSRSAQGLPNLSKSYEEFLKESNVSMDPGSPIFNYQDQLVFEESYFDDISKLYKKLGQAITKLHSENATKAILCIQSPQAGRLKKLLRPINDFPNIEIRSSTMAIPQIGWQTAAAKRICKSYLSLRSWIGLYCRLSRYSDVPIGNLKGDDIRYLIDVIYARRLQQSNIVLWWSNSPIPDNGGSEKDSILPLIDPVSLPTVNNSGVYSKICIDLQVRNLSVNTILTAAIINEAEGADLAGSIVQGDGSSNSTPFVENAFSTPALAVLSNLVKEWWNQALANDETADDMVNCFISWVSSSNSFLYDQTLYYHVQNLSKKAFIQLVREFRKAGSQLVFADQKRFVLMTPKKILENTYSYANFLIKTIRSKPLFNFLDISLTEYWEVLVWMDDVNFCGKSCKSLSASGKDTVQTFFNWHIGRFLPPLLQTEFEESVLSFMEKYCDYRDQFQKKQQETLGVRQTQISSTALQRVSTDEDNNDSEIDNHFANGIFEAIRPQLVKRVKQLLKIYLDGKSNPDIAVQFEFPVLAGSRLQLSNPITQFVKSLCAVYGLSKELNLESRTLRRNLLSILGIKEFTEEASFKNPSASLIIDSVVCENCYFVCNLDLCRQDDLVRKDTVGNTVYYSWACENCGKDYNRIVLEERLIQNIQKLVTSYQIQDLKCEKCKKIKSDELSVRCECSGNWVETIPSSHVLKSIETYDRVAQFYELKFLQDVTSHLI</sequence>
<evidence type="ECO:0000256" key="2">
    <source>
        <dbReference type="ARBA" id="ARBA00004123"/>
    </source>
</evidence>
<keyword evidence="14 17" id="KW-0238">DNA-binding</keyword>
<dbReference type="KEGG" id="slb:AWJ20_3963"/>
<evidence type="ECO:0000256" key="12">
    <source>
        <dbReference type="ARBA" id="ARBA00023004"/>
    </source>
</evidence>
<dbReference type="GO" id="GO:0032183">
    <property type="term" value="F:SUMO binding"/>
    <property type="evidence" value="ECO:0007669"/>
    <property type="project" value="EnsemblFungi"/>
</dbReference>
<keyword evidence="5 17" id="KW-0808">Transferase</keyword>
<evidence type="ECO:0000256" key="17">
    <source>
        <dbReference type="RuleBase" id="RU365029"/>
    </source>
</evidence>